<evidence type="ECO:0000256" key="1">
    <source>
        <dbReference type="ARBA" id="ARBA00004370"/>
    </source>
</evidence>
<accession>A0A7V7TXH0</accession>
<sequence>MDLIRIVIAIFLPPVAVFTQVGLGKHFWINLLLTLCGWLPGVIHAVWVIGKY</sequence>
<dbReference type="PROSITE" id="PS01309">
    <property type="entry name" value="UPF0057"/>
    <property type="match status" value="1"/>
</dbReference>
<dbReference type="GO" id="GO:0016020">
    <property type="term" value="C:membrane"/>
    <property type="evidence" value="ECO:0007669"/>
    <property type="project" value="UniProtKB-SubCell"/>
</dbReference>
<evidence type="ECO:0000256" key="3">
    <source>
        <dbReference type="ARBA" id="ARBA00022692"/>
    </source>
</evidence>
<keyword evidence="3 6" id="KW-0812">Transmembrane</keyword>
<comment type="caution">
    <text evidence="7">The sequence shown here is derived from an EMBL/GenBank/DDBJ whole genome shotgun (WGS) entry which is preliminary data.</text>
</comment>
<dbReference type="PANTHER" id="PTHR21659:SF42">
    <property type="entry name" value="UPF0057 MEMBRANE PROTEIN ZK632.10-RELATED"/>
    <property type="match status" value="1"/>
</dbReference>
<proteinExistence type="inferred from homology"/>
<evidence type="ECO:0000256" key="5">
    <source>
        <dbReference type="ARBA" id="ARBA00023136"/>
    </source>
</evidence>
<dbReference type="EMBL" id="VZDO01000004">
    <property type="protein sequence ID" value="KAB0680867.1"/>
    <property type="molecule type" value="Genomic_DNA"/>
</dbReference>
<keyword evidence="5 6" id="KW-0472">Membrane</keyword>
<reference evidence="7 8" key="1">
    <citation type="submission" date="2019-09" db="EMBL/GenBank/DDBJ databases">
        <title>YIM 132180 draft genome.</title>
        <authorList>
            <person name="Zhang K."/>
        </authorList>
    </citation>
    <scope>NUCLEOTIDE SEQUENCE [LARGE SCALE GENOMIC DNA]</scope>
    <source>
        <strain evidence="7 8">YIM 132180</strain>
    </source>
</reference>
<evidence type="ECO:0000313" key="7">
    <source>
        <dbReference type="EMBL" id="KAB0680867.1"/>
    </source>
</evidence>
<dbReference type="InterPro" id="IPR000612">
    <property type="entry name" value="PMP3"/>
</dbReference>
<protein>
    <submittedName>
        <fullName evidence="7">YqaE/Pmp3 family membrane protein</fullName>
    </submittedName>
</protein>
<dbReference type="PANTHER" id="PTHR21659">
    <property type="entry name" value="HYDROPHOBIC PROTEIN RCI2 LOW TEMPERATURE AND SALT RESPONSIVE PROTEIN LTI6 -RELATED"/>
    <property type="match status" value="1"/>
</dbReference>
<dbReference type="Proteomes" id="UP000432089">
    <property type="component" value="Unassembled WGS sequence"/>
</dbReference>
<keyword evidence="4 6" id="KW-1133">Transmembrane helix</keyword>
<dbReference type="Pfam" id="PF01679">
    <property type="entry name" value="Pmp3"/>
    <property type="match status" value="1"/>
</dbReference>
<evidence type="ECO:0000313" key="8">
    <source>
        <dbReference type="Proteomes" id="UP000432089"/>
    </source>
</evidence>
<dbReference type="AlphaFoldDB" id="A0A7V7TXH0"/>
<feature type="transmembrane region" description="Helical" evidence="6">
    <location>
        <begin position="27"/>
        <end position="49"/>
    </location>
</feature>
<comment type="similarity">
    <text evidence="2">Belongs to the UPF0057 (PMP3) family.</text>
</comment>
<evidence type="ECO:0000256" key="6">
    <source>
        <dbReference type="SAM" id="Phobius"/>
    </source>
</evidence>
<comment type="subcellular location">
    <subcellularLocation>
        <location evidence="1">Membrane</location>
    </subcellularLocation>
</comment>
<organism evidence="7 8">
    <name type="scientific">Plantimonas leprariae</name>
    <dbReference type="NCBI Taxonomy" id="2615207"/>
    <lineage>
        <taxon>Bacteria</taxon>
        <taxon>Pseudomonadati</taxon>
        <taxon>Pseudomonadota</taxon>
        <taxon>Alphaproteobacteria</taxon>
        <taxon>Hyphomicrobiales</taxon>
        <taxon>Aurantimonadaceae</taxon>
        <taxon>Plantimonas</taxon>
    </lineage>
</organism>
<evidence type="ECO:0000256" key="2">
    <source>
        <dbReference type="ARBA" id="ARBA00009530"/>
    </source>
</evidence>
<evidence type="ECO:0000256" key="4">
    <source>
        <dbReference type="ARBA" id="ARBA00022989"/>
    </source>
</evidence>
<dbReference type="RefSeq" id="WP_150969019.1">
    <property type="nucleotide sequence ID" value="NZ_VZDO01000004.1"/>
</dbReference>
<keyword evidence="8" id="KW-1185">Reference proteome</keyword>
<gene>
    <name evidence="7" type="ORF">F6X38_07740</name>
</gene>
<name>A0A7V7TXH0_9HYPH</name>